<proteinExistence type="predicted"/>
<dbReference type="STRING" id="1969733.B5V00_14605"/>
<evidence type="ECO:0000313" key="1">
    <source>
        <dbReference type="EMBL" id="ORJ55887.1"/>
    </source>
</evidence>
<protein>
    <submittedName>
        <fullName evidence="1">Uncharacterized protein</fullName>
    </submittedName>
</protein>
<accession>A0A1X0XSQ6</accession>
<dbReference type="EMBL" id="NAAD01000024">
    <property type="protein sequence ID" value="ORJ55887.1"/>
    <property type="molecule type" value="Genomic_DNA"/>
</dbReference>
<sequence>MELTEQSFRDRLSYLSRAKIEKDEEWNDIVRRLKEKGVEYCIVLPLFEVVLGFDPLKDVKMEQGSDEYSNQRFDFVITPQENNHYSLIIEAKSLLETNLKKHEEQITKYMRDNQEYPWGILTNGFEWHFFLSKKYIEFKFNDDRPLDNYKSNKIFNVLSLSLSDENFIEIMQGMRKGDLGTFWHNMAKYTYATIAGGRGKRPNIHNNRSINEYISEQIKEAVEIKTGEYWDLIQSGKMNKGDKVFCKNNFIDLTFELDSGGRLILKPKRANTHDFAEFIKHCSNAVELLTAWQGSTNTFTDRSQVVKALTGGKKFTKTLKNMFPFTPSP</sequence>
<keyword evidence="2" id="KW-1185">Reference proteome</keyword>
<evidence type="ECO:0000313" key="2">
    <source>
        <dbReference type="Proteomes" id="UP000193136"/>
    </source>
</evidence>
<dbReference type="AlphaFoldDB" id="A0A1X0XSQ6"/>
<dbReference type="RefSeq" id="WP_085011562.1">
    <property type="nucleotide sequence ID" value="NZ_NAAD01000024.1"/>
</dbReference>
<reference evidence="1 2" key="1">
    <citation type="submission" date="2017-03" db="EMBL/GenBank/DDBJ databases">
        <title>Genome sequence of Geothermobacter sp. EPR-M, Deep-Sea Iron Reducer.</title>
        <authorList>
            <person name="Tully B."/>
            <person name="Savalia P."/>
            <person name="Abuyen K."/>
            <person name="Baughan C."/>
            <person name="Romero E."/>
            <person name="Ronkowski C."/>
            <person name="Torres B."/>
            <person name="Tremblay J."/>
            <person name="Trujillo A."/>
            <person name="Tyler M."/>
            <person name="Perez-Rodriguez I."/>
            <person name="Amend J."/>
        </authorList>
    </citation>
    <scope>NUCLEOTIDE SEQUENCE [LARGE SCALE GENOMIC DNA]</scope>
    <source>
        <strain evidence="1 2">EPR-M</strain>
    </source>
</reference>
<comment type="caution">
    <text evidence="1">The sequence shown here is derived from an EMBL/GenBank/DDBJ whole genome shotgun (WGS) entry which is preliminary data.</text>
</comment>
<organism evidence="1 2">
    <name type="scientific">Geothermobacter hydrogeniphilus</name>
    <dbReference type="NCBI Taxonomy" id="1969733"/>
    <lineage>
        <taxon>Bacteria</taxon>
        <taxon>Pseudomonadati</taxon>
        <taxon>Thermodesulfobacteriota</taxon>
        <taxon>Desulfuromonadia</taxon>
        <taxon>Desulfuromonadales</taxon>
        <taxon>Geothermobacteraceae</taxon>
        <taxon>Geothermobacter</taxon>
    </lineage>
</organism>
<name>A0A1X0XSQ6_9BACT</name>
<dbReference type="Proteomes" id="UP000193136">
    <property type="component" value="Unassembled WGS sequence"/>
</dbReference>
<gene>
    <name evidence="1" type="ORF">B5V00_14605</name>
</gene>